<keyword evidence="3" id="KW-1185">Reference proteome</keyword>
<dbReference type="Proteomes" id="UP000299102">
    <property type="component" value="Unassembled WGS sequence"/>
</dbReference>
<dbReference type="EMBL" id="BGZK01000352">
    <property type="protein sequence ID" value="GBP38643.1"/>
    <property type="molecule type" value="Genomic_DNA"/>
</dbReference>
<sequence length="98" mass="10977">MRLAVPVQWAYIITKSLRRRPAYKPRGYDLTSRRRAAAAAGGSAVNRPRLAAANKVRPAVSRPTVNQNGESKGKKANRTPGCRETRTVMRRVSNLKYR</sequence>
<comment type="caution">
    <text evidence="2">The sequence shown here is derived from an EMBL/GenBank/DDBJ whole genome shotgun (WGS) entry which is preliminary data.</text>
</comment>
<evidence type="ECO:0000313" key="3">
    <source>
        <dbReference type="Proteomes" id="UP000299102"/>
    </source>
</evidence>
<organism evidence="2 3">
    <name type="scientific">Eumeta variegata</name>
    <name type="common">Bagworm moth</name>
    <name type="synonym">Eumeta japonica</name>
    <dbReference type="NCBI Taxonomy" id="151549"/>
    <lineage>
        <taxon>Eukaryota</taxon>
        <taxon>Metazoa</taxon>
        <taxon>Ecdysozoa</taxon>
        <taxon>Arthropoda</taxon>
        <taxon>Hexapoda</taxon>
        <taxon>Insecta</taxon>
        <taxon>Pterygota</taxon>
        <taxon>Neoptera</taxon>
        <taxon>Endopterygota</taxon>
        <taxon>Lepidoptera</taxon>
        <taxon>Glossata</taxon>
        <taxon>Ditrysia</taxon>
        <taxon>Tineoidea</taxon>
        <taxon>Psychidae</taxon>
        <taxon>Oiketicinae</taxon>
        <taxon>Eumeta</taxon>
    </lineage>
</organism>
<evidence type="ECO:0000256" key="1">
    <source>
        <dbReference type="SAM" id="MobiDB-lite"/>
    </source>
</evidence>
<feature type="region of interest" description="Disordered" evidence="1">
    <location>
        <begin position="37"/>
        <end position="98"/>
    </location>
</feature>
<proteinExistence type="predicted"/>
<protein>
    <submittedName>
        <fullName evidence="2">Uncharacterized protein</fullName>
    </submittedName>
</protein>
<dbReference type="AlphaFoldDB" id="A0A4C1VJ81"/>
<accession>A0A4C1VJ81</accession>
<name>A0A4C1VJ81_EUMVA</name>
<reference evidence="2 3" key="1">
    <citation type="journal article" date="2019" name="Commun. Biol.">
        <title>The bagworm genome reveals a unique fibroin gene that provides high tensile strength.</title>
        <authorList>
            <person name="Kono N."/>
            <person name="Nakamura H."/>
            <person name="Ohtoshi R."/>
            <person name="Tomita M."/>
            <person name="Numata K."/>
            <person name="Arakawa K."/>
        </authorList>
    </citation>
    <scope>NUCLEOTIDE SEQUENCE [LARGE SCALE GENOMIC DNA]</scope>
</reference>
<gene>
    <name evidence="2" type="ORF">EVAR_27830_1</name>
</gene>
<evidence type="ECO:0000313" key="2">
    <source>
        <dbReference type="EMBL" id="GBP38643.1"/>
    </source>
</evidence>